<gene>
    <name evidence="2" type="ORF">MIMGU_mgv11b020473mg</name>
</gene>
<feature type="coiled-coil region" evidence="1">
    <location>
        <begin position="3"/>
        <end position="69"/>
    </location>
</feature>
<evidence type="ECO:0000313" key="3">
    <source>
        <dbReference type="Proteomes" id="UP000030748"/>
    </source>
</evidence>
<name>A0A022QTI4_ERYGU</name>
<reference evidence="2 3" key="1">
    <citation type="journal article" date="2013" name="Proc. Natl. Acad. Sci. U.S.A.">
        <title>Fine-scale variation in meiotic recombination in Mimulus inferred from population shotgun sequencing.</title>
        <authorList>
            <person name="Hellsten U."/>
            <person name="Wright K.M."/>
            <person name="Jenkins J."/>
            <person name="Shu S."/>
            <person name="Yuan Y."/>
            <person name="Wessler S.R."/>
            <person name="Schmutz J."/>
            <person name="Willis J.H."/>
            <person name="Rokhsar D.S."/>
        </authorList>
    </citation>
    <scope>NUCLEOTIDE SEQUENCE [LARGE SCALE GENOMIC DNA]</scope>
    <source>
        <strain evidence="3">cv. DUN x IM62</strain>
    </source>
</reference>
<keyword evidence="1" id="KW-0175">Coiled coil</keyword>
<sequence>MVKESEHEKIRELSLQLAIAKNRAETSEKQAATYKRQLHMIVGHIEEHNQSLSNKIQKVLNNVNELESKDGLRYSDNGCR</sequence>
<accession>A0A022QTI4</accession>
<keyword evidence="3" id="KW-1185">Reference proteome</keyword>
<dbReference type="Proteomes" id="UP000030748">
    <property type="component" value="Unassembled WGS sequence"/>
</dbReference>
<proteinExistence type="predicted"/>
<evidence type="ECO:0000313" key="2">
    <source>
        <dbReference type="EMBL" id="EYU29805.1"/>
    </source>
</evidence>
<protein>
    <submittedName>
        <fullName evidence="2">Uncharacterized protein</fullName>
    </submittedName>
</protein>
<organism evidence="2 3">
    <name type="scientific">Erythranthe guttata</name>
    <name type="common">Yellow monkey flower</name>
    <name type="synonym">Mimulus guttatus</name>
    <dbReference type="NCBI Taxonomy" id="4155"/>
    <lineage>
        <taxon>Eukaryota</taxon>
        <taxon>Viridiplantae</taxon>
        <taxon>Streptophyta</taxon>
        <taxon>Embryophyta</taxon>
        <taxon>Tracheophyta</taxon>
        <taxon>Spermatophyta</taxon>
        <taxon>Magnoliopsida</taxon>
        <taxon>eudicotyledons</taxon>
        <taxon>Gunneridae</taxon>
        <taxon>Pentapetalae</taxon>
        <taxon>asterids</taxon>
        <taxon>lamiids</taxon>
        <taxon>Lamiales</taxon>
        <taxon>Phrymaceae</taxon>
        <taxon>Erythranthe</taxon>
    </lineage>
</organism>
<dbReference type="AlphaFoldDB" id="A0A022QTI4"/>
<evidence type="ECO:0000256" key="1">
    <source>
        <dbReference type="SAM" id="Coils"/>
    </source>
</evidence>
<dbReference type="EMBL" id="KI631148">
    <property type="protein sequence ID" value="EYU29805.1"/>
    <property type="molecule type" value="Genomic_DNA"/>
</dbReference>